<dbReference type="PANTHER" id="PTHR43289">
    <property type="entry name" value="MITOGEN-ACTIVATED PROTEIN KINASE KINASE KINASE 20-RELATED"/>
    <property type="match status" value="1"/>
</dbReference>
<gene>
    <name evidence="10" type="ORF">JGU71_07890</name>
</gene>
<name>A0A934U269_9NOCA</name>
<feature type="domain" description="Protein kinase" evidence="9">
    <location>
        <begin position="12"/>
        <end position="284"/>
    </location>
</feature>
<evidence type="ECO:0000259" key="9">
    <source>
        <dbReference type="PROSITE" id="PS50011"/>
    </source>
</evidence>
<evidence type="ECO:0000256" key="8">
    <source>
        <dbReference type="SAM" id="Phobius"/>
    </source>
</evidence>
<dbReference type="CDD" id="cd14014">
    <property type="entry name" value="STKc_PknB_like"/>
    <property type="match status" value="1"/>
</dbReference>
<dbReference type="GO" id="GO:0005524">
    <property type="term" value="F:ATP binding"/>
    <property type="evidence" value="ECO:0007669"/>
    <property type="project" value="UniProtKB-KW"/>
</dbReference>
<organism evidence="10 11">
    <name type="scientific">Antrihabitans stalagmiti</name>
    <dbReference type="NCBI Taxonomy" id="2799499"/>
    <lineage>
        <taxon>Bacteria</taxon>
        <taxon>Bacillati</taxon>
        <taxon>Actinomycetota</taxon>
        <taxon>Actinomycetes</taxon>
        <taxon>Mycobacteriales</taxon>
        <taxon>Nocardiaceae</taxon>
        <taxon>Antrihabitans</taxon>
    </lineage>
</organism>
<evidence type="ECO:0000256" key="1">
    <source>
        <dbReference type="ARBA" id="ARBA00012513"/>
    </source>
</evidence>
<evidence type="ECO:0000313" key="11">
    <source>
        <dbReference type="Proteomes" id="UP000655868"/>
    </source>
</evidence>
<reference evidence="10" key="1">
    <citation type="submission" date="2020-12" db="EMBL/GenBank/DDBJ databases">
        <title>Antrihabitans popcorni sp. nov. and Antrihabitans auranticaus sp. nov., isolated from a larva cave.</title>
        <authorList>
            <person name="Lee S.D."/>
            <person name="Kim I.S."/>
        </authorList>
    </citation>
    <scope>NUCLEOTIDE SEQUENCE</scope>
    <source>
        <strain evidence="10">YC3-6</strain>
    </source>
</reference>
<dbReference type="Gene3D" id="3.30.200.20">
    <property type="entry name" value="Phosphorylase Kinase, domain 1"/>
    <property type="match status" value="1"/>
</dbReference>
<dbReference type="PANTHER" id="PTHR43289:SF6">
    <property type="entry name" value="SERINE_THREONINE-PROTEIN KINASE NEKL-3"/>
    <property type="match status" value="1"/>
</dbReference>
<evidence type="ECO:0000256" key="3">
    <source>
        <dbReference type="ARBA" id="ARBA00022679"/>
    </source>
</evidence>
<dbReference type="GO" id="GO:0004674">
    <property type="term" value="F:protein serine/threonine kinase activity"/>
    <property type="evidence" value="ECO:0007669"/>
    <property type="project" value="UniProtKB-KW"/>
</dbReference>
<keyword evidence="11" id="KW-1185">Reference proteome</keyword>
<keyword evidence="2 10" id="KW-0723">Serine/threonine-protein kinase</keyword>
<dbReference type="Proteomes" id="UP000655868">
    <property type="component" value="Unassembled WGS sequence"/>
</dbReference>
<keyword evidence="3" id="KW-0808">Transferase</keyword>
<keyword evidence="4" id="KW-0547">Nucleotide-binding</keyword>
<dbReference type="SMART" id="SM00220">
    <property type="entry name" value="S_TKc"/>
    <property type="match status" value="1"/>
</dbReference>
<dbReference type="PROSITE" id="PS00108">
    <property type="entry name" value="PROTEIN_KINASE_ST"/>
    <property type="match status" value="1"/>
</dbReference>
<dbReference type="AlphaFoldDB" id="A0A934U269"/>
<evidence type="ECO:0000256" key="5">
    <source>
        <dbReference type="ARBA" id="ARBA00022777"/>
    </source>
</evidence>
<keyword evidence="5 10" id="KW-0418">Kinase</keyword>
<evidence type="ECO:0000256" key="2">
    <source>
        <dbReference type="ARBA" id="ARBA00022527"/>
    </source>
</evidence>
<evidence type="ECO:0000256" key="7">
    <source>
        <dbReference type="SAM" id="MobiDB-lite"/>
    </source>
</evidence>
<dbReference type="EMBL" id="JAEMNV010000002">
    <property type="protein sequence ID" value="MBJ8338805.1"/>
    <property type="molecule type" value="Genomic_DNA"/>
</dbReference>
<comment type="caution">
    <text evidence="10">The sequence shown here is derived from an EMBL/GenBank/DDBJ whole genome shotgun (WGS) entry which is preliminary data.</text>
</comment>
<dbReference type="EC" id="2.7.11.1" evidence="1"/>
<dbReference type="RefSeq" id="WP_199703450.1">
    <property type="nucleotide sequence ID" value="NZ_JAEMNV010000002.1"/>
</dbReference>
<evidence type="ECO:0000313" key="10">
    <source>
        <dbReference type="EMBL" id="MBJ8338805.1"/>
    </source>
</evidence>
<dbReference type="PROSITE" id="PS50011">
    <property type="entry name" value="PROTEIN_KINASE_DOM"/>
    <property type="match status" value="1"/>
</dbReference>
<feature type="region of interest" description="Disordered" evidence="7">
    <location>
        <begin position="291"/>
        <end position="311"/>
    </location>
</feature>
<dbReference type="InterPro" id="IPR000719">
    <property type="entry name" value="Prot_kinase_dom"/>
</dbReference>
<evidence type="ECO:0000256" key="6">
    <source>
        <dbReference type="ARBA" id="ARBA00022840"/>
    </source>
</evidence>
<keyword evidence="6" id="KW-0067">ATP-binding</keyword>
<dbReference type="Gene3D" id="1.10.510.10">
    <property type="entry name" value="Transferase(Phosphotransferase) domain 1"/>
    <property type="match status" value="1"/>
</dbReference>
<evidence type="ECO:0000256" key="4">
    <source>
        <dbReference type="ARBA" id="ARBA00022741"/>
    </source>
</evidence>
<feature type="transmembrane region" description="Helical" evidence="8">
    <location>
        <begin position="315"/>
        <end position="337"/>
    </location>
</feature>
<dbReference type="SUPFAM" id="SSF56112">
    <property type="entry name" value="Protein kinase-like (PK-like)"/>
    <property type="match status" value="1"/>
</dbReference>
<accession>A0A934U269</accession>
<dbReference type="Pfam" id="PF00069">
    <property type="entry name" value="Pkinase"/>
    <property type="match status" value="1"/>
</dbReference>
<dbReference type="InterPro" id="IPR011009">
    <property type="entry name" value="Kinase-like_dom_sf"/>
</dbReference>
<dbReference type="InterPro" id="IPR008271">
    <property type="entry name" value="Ser/Thr_kinase_AS"/>
</dbReference>
<sequence>MALEIGSVFAGYRILRLLGAGGMGTVYLARHPRLPRNDALKFLSGELAQTAEFRARFEREADIAGGLSHANIVSVYDRGVTDNQLWIAMQYIEGTDVAELIKAGPQVLTPQRTIAIISDAARGLDYAHRHGLLHRDVKPANILVRSAPEEPSGEQALITDFGIARTVNETQHFTVSGDIVATLAYAPPEQLEGGDIDHRADVYALGCTLFEMLTGSKPFQRPNMLAMINAHMTAPPPRATERMPALPPAIDAVIARALSKNPAGRYNSCRELANDAARAIDPSFVTATSPMVRAQPVPPPPVNPTKPPQRSRRPLIIGAAVAAALAVVTTGVVLVAMNSKSDNGGGGGKTTSVVAQPTTTAPTKAKDARCDELSSAQCTLVKRLPTALASYSCISVDDIGLDDVDAAIQCEGTGTDPLVLMAQMKDSAAVDAALAKVYGISETTFPAATFPTPTSRVDWTTSSGRKGGEIVSGQNGNTNNRFLNWGYIGQEIIMEAQSPTMSSEDLVTWWEDHSTLAG</sequence>
<proteinExistence type="predicted"/>
<keyword evidence="8" id="KW-1133">Transmembrane helix</keyword>
<keyword evidence="8" id="KW-0812">Transmembrane</keyword>
<keyword evidence="8" id="KW-0472">Membrane</keyword>
<feature type="compositionally biased region" description="Pro residues" evidence="7">
    <location>
        <begin position="296"/>
        <end position="307"/>
    </location>
</feature>
<protein>
    <recommendedName>
        <fullName evidence="1">non-specific serine/threonine protein kinase</fullName>
        <ecNumber evidence="1">2.7.11.1</ecNumber>
    </recommendedName>
</protein>